<dbReference type="GO" id="GO:0000981">
    <property type="term" value="F:DNA-binding transcription factor activity, RNA polymerase II-specific"/>
    <property type="evidence" value="ECO:0007669"/>
    <property type="project" value="InterPro"/>
</dbReference>
<evidence type="ECO:0000313" key="2">
    <source>
        <dbReference type="EnsemblProtists" id="EOD37648"/>
    </source>
</evidence>
<organism evidence="2 3">
    <name type="scientific">Emiliania huxleyi (strain CCMP1516)</name>
    <dbReference type="NCBI Taxonomy" id="280463"/>
    <lineage>
        <taxon>Eukaryota</taxon>
        <taxon>Haptista</taxon>
        <taxon>Haptophyta</taxon>
        <taxon>Prymnesiophyceae</taxon>
        <taxon>Isochrysidales</taxon>
        <taxon>Noelaerhabdaceae</taxon>
        <taxon>Emiliania</taxon>
    </lineage>
</organism>
<dbReference type="InterPro" id="IPR001138">
    <property type="entry name" value="Zn2Cys6_DnaBD"/>
</dbReference>
<dbReference type="SUPFAM" id="SSF57701">
    <property type="entry name" value="Zn2/Cys6 DNA-binding domain"/>
    <property type="match status" value="1"/>
</dbReference>
<dbReference type="PaxDb" id="2903-EOD37648"/>
<evidence type="ECO:0000259" key="1">
    <source>
        <dbReference type="PROSITE" id="PS50048"/>
    </source>
</evidence>
<dbReference type="Proteomes" id="UP000013827">
    <property type="component" value="Unassembled WGS sequence"/>
</dbReference>
<proteinExistence type="predicted"/>
<dbReference type="HOGENOM" id="CLU_483527_0_0_1"/>
<dbReference type="GeneID" id="17282917"/>
<dbReference type="PROSITE" id="PS50048">
    <property type="entry name" value="ZN2_CY6_FUNGAL_2"/>
    <property type="match status" value="1"/>
</dbReference>
<dbReference type="AlphaFoldDB" id="A0A0D3KPG3"/>
<dbReference type="EnsemblProtists" id="EOD37648">
    <property type="protein sequence ID" value="EOD37648"/>
    <property type="gene ID" value="EMIHUDRAFT_440313"/>
</dbReference>
<evidence type="ECO:0000313" key="3">
    <source>
        <dbReference type="Proteomes" id="UP000013827"/>
    </source>
</evidence>
<protein>
    <recommendedName>
        <fullName evidence="1">Zn(2)-C6 fungal-type domain-containing protein</fullName>
    </recommendedName>
</protein>
<dbReference type="CDD" id="cd00067">
    <property type="entry name" value="GAL4"/>
    <property type="match status" value="1"/>
</dbReference>
<name>A0A0D3KPG3_EMIH1</name>
<dbReference type="KEGG" id="ehx:EMIHUDRAFT_440313"/>
<sequence>MTINKLCRSCRSARTQCDMIAPDGAVRTCSRCKRLGIQCVPEQDHRKTVKASTVFKNGFKMRLRGEEPGLSEKELTRRAQQAWLFSDSNPKKAANEAATLKAATKPLFLPGPLSALASSSCVPAAVARAVPTALASSSCVPAAALGRAVPTALARVPPAPLPVPMPVSADAAVYLGKATGAAAAEMTKLVVLGCSGKLTDRPALLYALHVLLHLAAARDCCGLAAFALQSAHQLRFPLSDVKTSAAEGHWRSRCPLPIAVPEAVSGLFNSPCLVSVRSVAAGRYWSLNGESTSSLGVYPGWLPNPHFAEHLSSPCSMDFTTPVQSMASGSPPRLVDADEERERFAIAFCRALSAPLSPVGRLQSAAQVQADGAFLLCMRRDSNYVQQLSRLGVPLAPEAEDIHSRVVVPHTLFVRRVCVTDAASGLVVNFFCTALSPCVSGLFDFGLHQLKRPLESAFGGICHWRAPGEAHSAQASGKAMKVEQWAAGGGGGGGGGGDGGDSCVASLVSPARSFDSSSASLGSDSSTVAEEELFALLDGEVAAEALSGGDTTSISVSEVLAMIG</sequence>
<dbReference type="Gene3D" id="4.10.240.10">
    <property type="entry name" value="Zn(2)-C6 fungal-type DNA-binding domain"/>
    <property type="match status" value="1"/>
</dbReference>
<dbReference type="InterPro" id="IPR036864">
    <property type="entry name" value="Zn2-C6_fun-type_DNA-bd_sf"/>
</dbReference>
<accession>A0A0D3KPG3</accession>
<dbReference type="RefSeq" id="XP_005790077.1">
    <property type="nucleotide sequence ID" value="XM_005790020.1"/>
</dbReference>
<reference evidence="3" key="1">
    <citation type="journal article" date="2013" name="Nature">
        <title>Pan genome of the phytoplankton Emiliania underpins its global distribution.</title>
        <authorList>
            <person name="Read B.A."/>
            <person name="Kegel J."/>
            <person name="Klute M.J."/>
            <person name="Kuo A."/>
            <person name="Lefebvre S.C."/>
            <person name="Maumus F."/>
            <person name="Mayer C."/>
            <person name="Miller J."/>
            <person name="Monier A."/>
            <person name="Salamov A."/>
            <person name="Young J."/>
            <person name="Aguilar M."/>
            <person name="Claverie J.M."/>
            <person name="Frickenhaus S."/>
            <person name="Gonzalez K."/>
            <person name="Herman E.K."/>
            <person name="Lin Y.C."/>
            <person name="Napier J."/>
            <person name="Ogata H."/>
            <person name="Sarno A.F."/>
            <person name="Shmutz J."/>
            <person name="Schroeder D."/>
            <person name="de Vargas C."/>
            <person name="Verret F."/>
            <person name="von Dassow P."/>
            <person name="Valentin K."/>
            <person name="Van de Peer Y."/>
            <person name="Wheeler G."/>
            <person name="Dacks J.B."/>
            <person name="Delwiche C.F."/>
            <person name="Dyhrman S.T."/>
            <person name="Glockner G."/>
            <person name="John U."/>
            <person name="Richards T."/>
            <person name="Worden A.Z."/>
            <person name="Zhang X."/>
            <person name="Grigoriev I.V."/>
            <person name="Allen A.E."/>
            <person name="Bidle K."/>
            <person name="Borodovsky M."/>
            <person name="Bowler C."/>
            <person name="Brownlee C."/>
            <person name="Cock J.M."/>
            <person name="Elias M."/>
            <person name="Gladyshev V.N."/>
            <person name="Groth M."/>
            <person name="Guda C."/>
            <person name="Hadaegh A."/>
            <person name="Iglesias-Rodriguez M.D."/>
            <person name="Jenkins J."/>
            <person name="Jones B.M."/>
            <person name="Lawson T."/>
            <person name="Leese F."/>
            <person name="Lindquist E."/>
            <person name="Lobanov A."/>
            <person name="Lomsadze A."/>
            <person name="Malik S.B."/>
            <person name="Marsh M.E."/>
            <person name="Mackinder L."/>
            <person name="Mock T."/>
            <person name="Mueller-Roeber B."/>
            <person name="Pagarete A."/>
            <person name="Parker M."/>
            <person name="Probert I."/>
            <person name="Quesneville H."/>
            <person name="Raines C."/>
            <person name="Rensing S.A."/>
            <person name="Riano-Pachon D.M."/>
            <person name="Richier S."/>
            <person name="Rokitta S."/>
            <person name="Shiraiwa Y."/>
            <person name="Soanes D.M."/>
            <person name="van der Giezen M."/>
            <person name="Wahlund T.M."/>
            <person name="Williams B."/>
            <person name="Wilson W."/>
            <person name="Wolfe G."/>
            <person name="Wurch L.L."/>
        </authorList>
    </citation>
    <scope>NUCLEOTIDE SEQUENCE</scope>
</reference>
<keyword evidence="3" id="KW-1185">Reference proteome</keyword>
<reference evidence="2" key="2">
    <citation type="submission" date="2024-10" db="UniProtKB">
        <authorList>
            <consortium name="EnsemblProtists"/>
        </authorList>
    </citation>
    <scope>IDENTIFICATION</scope>
</reference>
<dbReference type="GO" id="GO:0008270">
    <property type="term" value="F:zinc ion binding"/>
    <property type="evidence" value="ECO:0007669"/>
    <property type="project" value="InterPro"/>
</dbReference>
<feature type="domain" description="Zn(2)-C6 fungal-type" evidence="1">
    <location>
        <begin position="6"/>
        <end position="40"/>
    </location>
</feature>